<evidence type="ECO:0000313" key="4">
    <source>
        <dbReference type="Proteomes" id="UP000240317"/>
    </source>
</evidence>
<dbReference type="Proteomes" id="UP000240317">
    <property type="component" value="Unassembled WGS sequence"/>
</dbReference>
<sequence>MKRDAKTALLVLTLALAPVPALAQDTTDTASTDTTTTTTTTETRDQDGMDWGWLGLLGLAGLAGLSRPKHTAVHTTTTTNQTPR</sequence>
<keyword evidence="2" id="KW-0732">Signal</keyword>
<feature type="chain" id="PRO_5015607318" description="MYXO-CTERM sorting domain-containing protein" evidence="2">
    <location>
        <begin position="24"/>
        <end position="84"/>
    </location>
</feature>
<name>A0A2T3WAT0_9DEIO</name>
<organism evidence="3 4">
    <name type="scientific">Deinococcus arcticus</name>
    <dbReference type="NCBI Taxonomy" id="2136176"/>
    <lineage>
        <taxon>Bacteria</taxon>
        <taxon>Thermotogati</taxon>
        <taxon>Deinococcota</taxon>
        <taxon>Deinococci</taxon>
        <taxon>Deinococcales</taxon>
        <taxon>Deinococcaceae</taxon>
        <taxon>Deinococcus</taxon>
    </lineage>
</organism>
<reference evidence="3 4" key="1">
    <citation type="submission" date="2018-03" db="EMBL/GenBank/DDBJ databases">
        <title>Draft genome of Deinococcus sp. OD32.</title>
        <authorList>
            <person name="Wang X.-P."/>
            <person name="Du Z.-J."/>
        </authorList>
    </citation>
    <scope>NUCLEOTIDE SEQUENCE [LARGE SCALE GENOMIC DNA]</scope>
    <source>
        <strain evidence="3 4">OD32</strain>
    </source>
</reference>
<gene>
    <name evidence="3" type="ORF">C8263_04190</name>
</gene>
<evidence type="ECO:0000313" key="3">
    <source>
        <dbReference type="EMBL" id="PTA69005.1"/>
    </source>
</evidence>
<protein>
    <recommendedName>
        <fullName evidence="5">MYXO-CTERM sorting domain-containing protein</fullName>
    </recommendedName>
</protein>
<feature type="signal peptide" evidence="2">
    <location>
        <begin position="1"/>
        <end position="23"/>
    </location>
</feature>
<comment type="caution">
    <text evidence="3">The sequence shown here is derived from an EMBL/GenBank/DDBJ whole genome shotgun (WGS) entry which is preliminary data.</text>
</comment>
<evidence type="ECO:0000256" key="2">
    <source>
        <dbReference type="SAM" id="SignalP"/>
    </source>
</evidence>
<feature type="compositionally biased region" description="Low complexity" evidence="1">
    <location>
        <begin position="21"/>
        <end position="41"/>
    </location>
</feature>
<dbReference type="NCBIfam" id="NF038039">
    <property type="entry name" value="WGxxGxxG-CTERM"/>
    <property type="match status" value="1"/>
</dbReference>
<dbReference type="RefSeq" id="WP_107136863.1">
    <property type="nucleotide sequence ID" value="NZ_PYSV01000003.1"/>
</dbReference>
<dbReference type="EMBL" id="PYSV01000003">
    <property type="protein sequence ID" value="PTA69005.1"/>
    <property type="molecule type" value="Genomic_DNA"/>
</dbReference>
<evidence type="ECO:0000256" key="1">
    <source>
        <dbReference type="SAM" id="MobiDB-lite"/>
    </source>
</evidence>
<dbReference type="AlphaFoldDB" id="A0A2T3WAT0"/>
<dbReference type="NCBIfam" id="NF041742">
    <property type="entry name" value="WGxxGxxG_fam"/>
    <property type="match status" value="1"/>
</dbReference>
<proteinExistence type="predicted"/>
<keyword evidence="4" id="KW-1185">Reference proteome</keyword>
<accession>A0A2T3WAT0</accession>
<feature type="region of interest" description="Disordered" evidence="1">
    <location>
        <begin position="21"/>
        <end position="46"/>
    </location>
</feature>
<evidence type="ECO:0008006" key="5">
    <source>
        <dbReference type="Google" id="ProtNLM"/>
    </source>
</evidence>